<evidence type="ECO:0000313" key="3">
    <source>
        <dbReference type="EMBL" id="KAK1647070.1"/>
    </source>
</evidence>
<feature type="region of interest" description="Disordered" evidence="1">
    <location>
        <begin position="245"/>
        <end position="285"/>
    </location>
</feature>
<proteinExistence type="predicted"/>
<dbReference type="Proteomes" id="UP001231189">
    <property type="component" value="Unassembled WGS sequence"/>
</dbReference>
<protein>
    <recommendedName>
        <fullName evidence="2">Retrotransposon gag domain-containing protein</fullName>
    </recommendedName>
</protein>
<gene>
    <name evidence="3" type="ORF">QYE76_064875</name>
</gene>
<sequence length="285" mass="34086">MALVETEDARREREVKEKEEADVAARMENAPPPPHPMMHPNFQQYMRSMEEDRRRYQESQHKNVQDLFAQVINDRGNEGRGVTLSDFQNARPLPFASDPEPMDPEDWLMDTERKLRTVRCNDEEKIRYATYLLLGPAASWWENVIVVHPPEKVFTWEEFKKKLRDAHVSESVVELKKREFEELQQNTAPIMARYAPEEVNSDEKRKKRFMKDMNPYMKMQLRLARTAEFQELIDSSITFEDDYKHVQEERRKRSRIEPRKYPITKPTPDRSFKPQYRPTGNQNNR</sequence>
<dbReference type="PANTHER" id="PTHR34482">
    <property type="entry name" value="DNA DAMAGE-INDUCIBLE PROTEIN 1-LIKE"/>
    <property type="match status" value="1"/>
</dbReference>
<dbReference type="Pfam" id="PF03732">
    <property type="entry name" value="Retrotrans_gag"/>
    <property type="match status" value="1"/>
</dbReference>
<feature type="compositionally biased region" description="Basic and acidic residues" evidence="1">
    <location>
        <begin position="245"/>
        <end position="260"/>
    </location>
</feature>
<dbReference type="PANTHER" id="PTHR34482:SF36">
    <property type="entry name" value="RETROTRANSPOSON GAG DOMAIN-CONTAINING PROTEIN"/>
    <property type="match status" value="1"/>
</dbReference>
<reference evidence="3" key="1">
    <citation type="submission" date="2023-07" db="EMBL/GenBank/DDBJ databases">
        <title>A chromosome-level genome assembly of Lolium multiflorum.</title>
        <authorList>
            <person name="Chen Y."/>
            <person name="Copetti D."/>
            <person name="Kolliker R."/>
            <person name="Studer B."/>
        </authorList>
    </citation>
    <scope>NUCLEOTIDE SEQUENCE</scope>
    <source>
        <strain evidence="3">02402/16</strain>
        <tissue evidence="3">Leaf</tissue>
    </source>
</reference>
<evidence type="ECO:0000259" key="2">
    <source>
        <dbReference type="Pfam" id="PF03732"/>
    </source>
</evidence>
<dbReference type="AlphaFoldDB" id="A0AAD8S9T6"/>
<dbReference type="EMBL" id="JAUUTY010000004">
    <property type="protein sequence ID" value="KAK1647070.1"/>
    <property type="molecule type" value="Genomic_DNA"/>
</dbReference>
<feature type="domain" description="Retrotransposon gag" evidence="2">
    <location>
        <begin position="128"/>
        <end position="195"/>
    </location>
</feature>
<evidence type="ECO:0000313" key="4">
    <source>
        <dbReference type="Proteomes" id="UP001231189"/>
    </source>
</evidence>
<comment type="caution">
    <text evidence="3">The sequence shown here is derived from an EMBL/GenBank/DDBJ whole genome shotgun (WGS) entry which is preliminary data.</text>
</comment>
<organism evidence="3 4">
    <name type="scientific">Lolium multiflorum</name>
    <name type="common">Italian ryegrass</name>
    <name type="synonym">Lolium perenne subsp. multiflorum</name>
    <dbReference type="NCBI Taxonomy" id="4521"/>
    <lineage>
        <taxon>Eukaryota</taxon>
        <taxon>Viridiplantae</taxon>
        <taxon>Streptophyta</taxon>
        <taxon>Embryophyta</taxon>
        <taxon>Tracheophyta</taxon>
        <taxon>Spermatophyta</taxon>
        <taxon>Magnoliopsida</taxon>
        <taxon>Liliopsida</taxon>
        <taxon>Poales</taxon>
        <taxon>Poaceae</taxon>
        <taxon>BOP clade</taxon>
        <taxon>Pooideae</taxon>
        <taxon>Poodae</taxon>
        <taxon>Poeae</taxon>
        <taxon>Poeae Chloroplast Group 2 (Poeae type)</taxon>
        <taxon>Loliodinae</taxon>
        <taxon>Loliinae</taxon>
        <taxon>Lolium</taxon>
    </lineage>
</organism>
<accession>A0AAD8S9T6</accession>
<feature type="region of interest" description="Disordered" evidence="1">
    <location>
        <begin position="1"/>
        <end position="41"/>
    </location>
</feature>
<evidence type="ECO:0000256" key="1">
    <source>
        <dbReference type="SAM" id="MobiDB-lite"/>
    </source>
</evidence>
<name>A0AAD8S9T6_LOLMU</name>
<feature type="compositionally biased region" description="Basic and acidic residues" evidence="1">
    <location>
        <begin position="7"/>
        <end position="25"/>
    </location>
</feature>
<dbReference type="InterPro" id="IPR005162">
    <property type="entry name" value="Retrotrans_gag_dom"/>
</dbReference>
<keyword evidence="4" id="KW-1185">Reference proteome</keyword>